<evidence type="ECO:0000313" key="2">
    <source>
        <dbReference type="WBParaSite" id="nRc.2.0.1.t29304-RA"/>
    </source>
</evidence>
<dbReference type="AlphaFoldDB" id="A0A915JTB8"/>
<dbReference type="WBParaSite" id="nRc.2.0.1.t29304-RA">
    <property type="protein sequence ID" value="nRc.2.0.1.t29304-RA"/>
    <property type="gene ID" value="nRc.2.0.1.g29304"/>
</dbReference>
<evidence type="ECO:0000313" key="1">
    <source>
        <dbReference type="Proteomes" id="UP000887565"/>
    </source>
</evidence>
<name>A0A915JTB8_ROMCU</name>
<proteinExistence type="predicted"/>
<organism evidence="1 2">
    <name type="scientific">Romanomermis culicivorax</name>
    <name type="common">Nematode worm</name>
    <dbReference type="NCBI Taxonomy" id="13658"/>
    <lineage>
        <taxon>Eukaryota</taxon>
        <taxon>Metazoa</taxon>
        <taxon>Ecdysozoa</taxon>
        <taxon>Nematoda</taxon>
        <taxon>Enoplea</taxon>
        <taxon>Dorylaimia</taxon>
        <taxon>Mermithida</taxon>
        <taxon>Mermithoidea</taxon>
        <taxon>Mermithidae</taxon>
        <taxon>Romanomermis</taxon>
    </lineage>
</organism>
<reference evidence="2" key="1">
    <citation type="submission" date="2022-11" db="UniProtKB">
        <authorList>
            <consortium name="WormBaseParasite"/>
        </authorList>
    </citation>
    <scope>IDENTIFICATION</scope>
</reference>
<dbReference type="Proteomes" id="UP000887565">
    <property type="component" value="Unplaced"/>
</dbReference>
<keyword evidence="1" id="KW-1185">Reference proteome</keyword>
<accession>A0A915JTB8</accession>
<sequence>NEEKELKKKAAHGHIYDFGDQGLSAEQYAKQKEVQNFMLEQEINDMKRLCKLKMEKRLIEEAKAED</sequence>
<protein>
    <submittedName>
        <fullName evidence="2">Uncharacterized protein</fullName>
    </submittedName>
</protein>